<keyword evidence="7" id="KW-1185">Reference proteome</keyword>
<dbReference type="Gene3D" id="3.30.720.170">
    <property type="entry name" value="Perilipin, alpha-beta domain"/>
    <property type="match status" value="1"/>
</dbReference>
<dbReference type="InterPro" id="IPR004279">
    <property type="entry name" value="Perilipin"/>
</dbReference>
<dbReference type="GO" id="GO:0019915">
    <property type="term" value="P:lipid storage"/>
    <property type="evidence" value="ECO:0007669"/>
    <property type="project" value="TreeGrafter"/>
</dbReference>
<dbReference type="InterPro" id="IPR025605">
    <property type="entry name" value="OST-HTH/LOTUS_dom"/>
</dbReference>
<dbReference type="Pfam" id="PF03036">
    <property type="entry name" value="Perilipin"/>
    <property type="match status" value="1"/>
</dbReference>
<dbReference type="EMBL" id="JAPFRF010000004">
    <property type="protein sequence ID" value="KAJ7335087.1"/>
    <property type="molecule type" value="Genomic_DNA"/>
</dbReference>
<proteinExistence type="inferred from homology"/>
<dbReference type="PANTHER" id="PTHR14024">
    <property type="entry name" value="PERILIPIN"/>
    <property type="match status" value="1"/>
</dbReference>
<dbReference type="Pfam" id="PF12872">
    <property type="entry name" value="OST-HTH"/>
    <property type="match status" value="1"/>
</dbReference>
<dbReference type="GO" id="GO:0010890">
    <property type="term" value="P:positive regulation of triglyceride storage"/>
    <property type="evidence" value="ECO:0007669"/>
    <property type="project" value="TreeGrafter"/>
</dbReference>
<dbReference type="GO" id="GO:0005811">
    <property type="term" value="C:lipid droplet"/>
    <property type="evidence" value="ECO:0007669"/>
    <property type="project" value="UniProtKB-SubCell"/>
</dbReference>
<protein>
    <recommendedName>
        <fullName evidence="5">HTH OST-type domain-containing protein</fullName>
    </recommendedName>
</protein>
<sequence length="779" mass="86905">MPEAHAPCAHSTLIAFLRLFIKTDPPLHDIVTDILDPLGKLAHLPPVSWSIGCCGLCILLNILITMSSAEEETKTTSPESTEEEHWCVLKKVSDLPLVTSTYEKVSASYTSAKESHPAIQAVCDMAEVGVKAIATTAASGAQPLLDKFEPQIAAVDTIACQSLDKLQETLPVVQQAVQQVIFFVCFFVLFYARSGSDGFTFSPYITSQVVSGAKDLLTESLTPVYSRVTEAKDAVSSMVDLARETAHEHMEMAKSAVRNGVNTMMETSMGQMMAEGVDRMIFKSDELIEDYLPMTDDELAALAASVSLDDPEVAPLEKQKKEQGYYVRLGSLSAKLRTRAYYHSLLKVRMVKQAVQDALFQLGQVIALIKYTKKSMDQKVQVKLQRMWQEWIKGQPVPPCGANPLEMESQALKVSHHIVQKMQGSCWKLLSDMQGLPDALREKVQQAHRNMEKLQAALSQAKSFEEVPCNLLKQSQEKIDKAQEAVQEVMEYVSKNAPLTWVEPLQESWWNPRKKQKQLPKRNAFTRFKGSAPKLKVLTVDLVDSICSFLRIRDWDPEGSPPAWVKMQEADLIGKTLRSVLQSHKNGVPFSRLQEEYKSLTGVLIPFKQLGYSTLDEYLKSVPGVVRIEIGKAGEVICHAVVCQETAMIAQLVACQRNSKRKSGKQVKCRMRLKKTPLPASVGKPKGTLRKPEFVNLADESRKPSLPLPRSKGGYAVRPSMNPALYPLSPEFGVVGPKEVLIQGHMTVMNRPERRLVLPPRFQREIQVHFSKNLPLDLN</sequence>
<evidence type="ECO:0000256" key="4">
    <source>
        <dbReference type="ARBA" id="ARBA00022782"/>
    </source>
</evidence>
<evidence type="ECO:0000259" key="5">
    <source>
        <dbReference type="PROSITE" id="PS51644"/>
    </source>
</evidence>
<comment type="similarity">
    <text evidence="2">Belongs to the perilipin family.</text>
</comment>
<evidence type="ECO:0000256" key="1">
    <source>
        <dbReference type="ARBA" id="ARBA00004502"/>
    </source>
</evidence>
<name>A0A9Q1B3W7_9SAUR</name>
<dbReference type="AlphaFoldDB" id="A0A9Q1B3W7"/>
<evidence type="ECO:0000256" key="2">
    <source>
        <dbReference type="ARBA" id="ARBA00006311"/>
    </source>
</evidence>
<evidence type="ECO:0000313" key="6">
    <source>
        <dbReference type="EMBL" id="KAJ7335087.1"/>
    </source>
</evidence>
<dbReference type="OrthoDB" id="376826at2759"/>
<accession>A0A9Q1B3W7</accession>
<keyword evidence="4" id="KW-0221">Differentiation</keyword>
<evidence type="ECO:0000256" key="3">
    <source>
        <dbReference type="ARBA" id="ARBA00022677"/>
    </source>
</evidence>
<feature type="non-terminal residue" evidence="6">
    <location>
        <position position="1"/>
    </location>
</feature>
<organism evidence="6 7">
    <name type="scientific">Phrynocephalus forsythii</name>
    <dbReference type="NCBI Taxonomy" id="171643"/>
    <lineage>
        <taxon>Eukaryota</taxon>
        <taxon>Metazoa</taxon>
        <taxon>Chordata</taxon>
        <taxon>Craniata</taxon>
        <taxon>Vertebrata</taxon>
        <taxon>Euteleostomi</taxon>
        <taxon>Lepidosauria</taxon>
        <taxon>Squamata</taxon>
        <taxon>Bifurcata</taxon>
        <taxon>Unidentata</taxon>
        <taxon>Episquamata</taxon>
        <taxon>Toxicofera</taxon>
        <taxon>Iguania</taxon>
        <taxon>Acrodonta</taxon>
        <taxon>Agamidae</taxon>
        <taxon>Agaminae</taxon>
        <taxon>Phrynocephalus</taxon>
    </lineage>
</organism>
<reference evidence="6" key="1">
    <citation type="journal article" date="2023" name="DNA Res.">
        <title>Chromosome-level genome assembly of Phrynocephalus forsythii using third-generation DNA sequencing and Hi-C analysis.</title>
        <authorList>
            <person name="Qi Y."/>
            <person name="Zhao W."/>
            <person name="Zhao Y."/>
            <person name="Niu C."/>
            <person name="Cao S."/>
            <person name="Zhang Y."/>
        </authorList>
    </citation>
    <scope>NUCLEOTIDE SEQUENCE</scope>
    <source>
        <tissue evidence="6">Muscle</tissue>
    </source>
</reference>
<dbReference type="Gene3D" id="3.30.420.610">
    <property type="entry name" value="LOTUS domain-like"/>
    <property type="match status" value="1"/>
</dbReference>
<dbReference type="GO" id="GO:0005829">
    <property type="term" value="C:cytosol"/>
    <property type="evidence" value="ECO:0007669"/>
    <property type="project" value="TreeGrafter"/>
</dbReference>
<feature type="domain" description="HTH OST-type" evidence="5">
    <location>
        <begin position="569"/>
        <end position="642"/>
    </location>
</feature>
<dbReference type="SUPFAM" id="SSF109775">
    <property type="entry name" value="Mannose-6-phosphate receptor binding protein 1 (Tip47), C-terminal domain"/>
    <property type="match status" value="1"/>
</dbReference>
<dbReference type="PANTHER" id="PTHR14024:SF51">
    <property type="entry name" value="PERILIPIN-RELATED"/>
    <property type="match status" value="1"/>
</dbReference>
<dbReference type="InterPro" id="IPR041966">
    <property type="entry name" value="LOTUS-like"/>
</dbReference>
<comment type="caution">
    <text evidence="6">The sequence shown here is derived from an EMBL/GenBank/DDBJ whole genome shotgun (WGS) entry which is preliminary data.</text>
</comment>
<dbReference type="Gene3D" id="1.20.120.340">
    <property type="entry name" value="Flagellar protein FliS"/>
    <property type="match status" value="1"/>
</dbReference>
<comment type="subcellular location">
    <subcellularLocation>
        <location evidence="1">Lipid droplet</location>
    </subcellularLocation>
</comment>
<dbReference type="GO" id="GO:0030154">
    <property type="term" value="P:cell differentiation"/>
    <property type="evidence" value="ECO:0007669"/>
    <property type="project" value="UniProtKB-KW"/>
</dbReference>
<keyword evidence="3" id="KW-0551">Lipid droplet</keyword>
<gene>
    <name evidence="6" type="ORF">JRQ81_013028</name>
</gene>
<dbReference type="Proteomes" id="UP001142489">
    <property type="component" value="Unassembled WGS sequence"/>
</dbReference>
<dbReference type="PROSITE" id="PS51644">
    <property type="entry name" value="HTH_OST"/>
    <property type="match status" value="1"/>
</dbReference>
<evidence type="ECO:0000313" key="7">
    <source>
        <dbReference type="Proteomes" id="UP001142489"/>
    </source>
</evidence>